<keyword evidence="2" id="KW-1185">Reference proteome</keyword>
<dbReference type="Proteomes" id="UP001354989">
    <property type="component" value="Plasmid pPP1"/>
</dbReference>
<evidence type="ECO:0000313" key="2">
    <source>
        <dbReference type="Proteomes" id="UP001354989"/>
    </source>
</evidence>
<sequence length="49" mass="5908">MVDFEHKNDQSRVKKTFNIRTITTNWTNRRKESQNAEHHQRAVFALLPL</sequence>
<protein>
    <submittedName>
        <fullName evidence="1">Uncharacterized protein</fullName>
    </submittedName>
</protein>
<proteinExistence type="predicted"/>
<reference evidence="1 2" key="1">
    <citation type="submission" date="2021-12" db="EMBL/GenBank/DDBJ databases">
        <title>Genome sequencing of bacteria with rrn-lacking chromosome and rrn-plasmid.</title>
        <authorList>
            <person name="Anda M."/>
            <person name="Iwasaki W."/>
        </authorList>
    </citation>
    <scope>NUCLEOTIDE SEQUENCE [LARGE SCALE GENOMIC DNA]</scope>
    <source>
        <strain evidence="1 2">NBRC 101262</strain>
        <plasmid evidence="1 2">pPP1</plasmid>
    </source>
</reference>
<name>A0ABN6LD07_9BACT</name>
<keyword evidence="1" id="KW-0614">Plasmid</keyword>
<organism evidence="1 2">
    <name type="scientific">Persicobacter psychrovividus</name>
    <dbReference type="NCBI Taxonomy" id="387638"/>
    <lineage>
        <taxon>Bacteria</taxon>
        <taxon>Pseudomonadati</taxon>
        <taxon>Bacteroidota</taxon>
        <taxon>Cytophagia</taxon>
        <taxon>Cytophagales</taxon>
        <taxon>Persicobacteraceae</taxon>
        <taxon>Persicobacter</taxon>
    </lineage>
</organism>
<evidence type="ECO:0000313" key="1">
    <source>
        <dbReference type="EMBL" id="BDD01081.1"/>
    </source>
</evidence>
<accession>A0ABN6LD07</accession>
<dbReference type="EMBL" id="AP025293">
    <property type="protein sequence ID" value="BDD01081.1"/>
    <property type="molecule type" value="Genomic_DNA"/>
</dbReference>
<geneLocation type="plasmid" evidence="1 2">
    <name>pPP1</name>
</geneLocation>
<gene>
    <name evidence="1" type="ORF">PEPS_33610</name>
</gene>